<feature type="compositionally biased region" description="Pro residues" evidence="1">
    <location>
        <begin position="1"/>
        <end position="12"/>
    </location>
</feature>
<gene>
    <name evidence="2" type="ORF">P153DRAFT_393204</name>
</gene>
<keyword evidence="3" id="KW-1185">Reference proteome</keyword>
<name>A0A6A6AN19_9PLEO</name>
<dbReference type="AlphaFoldDB" id="A0A6A6AN19"/>
<dbReference type="EMBL" id="ML977499">
    <property type="protein sequence ID" value="KAF2133382.1"/>
    <property type="molecule type" value="Genomic_DNA"/>
</dbReference>
<sequence>MSPYGPLPPGNGIPPSQSTGSFAGTPSAGTNSARASIVSSFARGVSTISPPATNDSSFRAQPHVFGSSVLPRGERAGSSSPFVALNAQSVDANNTSLGSFSGVDRPSTAQGFGSGIWSRPTFADPTASSGSRLGSGATQPVVFGSSRPQSAVQPLFGSHTATRPSATLRNPGLTSVDNGFEQPRVHLLSGPSIEIVVGSANNSATSNHQDSWTLPKALVDRHSTFLRTAPGNRIYLPGHDPKIFSLFVGWMYYDHYRLITAAELTFANLDAHAWVLGSKLLCVKFQNYAMSRLYIQHTAVSTPQPISTADVEYVCQNSTAGSKLRQFFFDIVATHFADPERVSGGPEAWDWILLEHAEARSLILQGYRMALPERKFMKTMKEYMVEEEAPPMNNASVSGEIRVTPAKRDAEGLAVKREAHDD</sequence>
<accession>A0A6A6AN19</accession>
<feature type="region of interest" description="Disordered" evidence="1">
    <location>
        <begin position="1"/>
        <end position="30"/>
    </location>
</feature>
<evidence type="ECO:0000313" key="3">
    <source>
        <dbReference type="Proteomes" id="UP000799771"/>
    </source>
</evidence>
<feature type="region of interest" description="Disordered" evidence="1">
    <location>
        <begin position="395"/>
        <end position="422"/>
    </location>
</feature>
<protein>
    <recommendedName>
        <fullName evidence="4">BTB domain-containing protein</fullName>
    </recommendedName>
</protein>
<feature type="compositionally biased region" description="Polar residues" evidence="1">
    <location>
        <begin position="159"/>
        <end position="175"/>
    </location>
</feature>
<reference evidence="2" key="1">
    <citation type="journal article" date="2020" name="Stud. Mycol.">
        <title>101 Dothideomycetes genomes: a test case for predicting lifestyles and emergence of pathogens.</title>
        <authorList>
            <person name="Haridas S."/>
            <person name="Albert R."/>
            <person name="Binder M."/>
            <person name="Bloem J."/>
            <person name="Labutti K."/>
            <person name="Salamov A."/>
            <person name="Andreopoulos B."/>
            <person name="Baker S."/>
            <person name="Barry K."/>
            <person name="Bills G."/>
            <person name="Bluhm B."/>
            <person name="Cannon C."/>
            <person name="Castanera R."/>
            <person name="Culley D."/>
            <person name="Daum C."/>
            <person name="Ezra D."/>
            <person name="Gonzalez J."/>
            <person name="Henrissat B."/>
            <person name="Kuo A."/>
            <person name="Liang C."/>
            <person name="Lipzen A."/>
            <person name="Lutzoni F."/>
            <person name="Magnuson J."/>
            <person name="Mondo S."/>
            <person name="Nolan M."/>
            <person name="Ohm R."/>
            <person name="Pangilinan J."/>
            <person name="Park H.-J."/>
            <person name="Ramirez L."/>
            <person name="Alfaro M."/>
            <person name="Sun H."/>
            <person name="Tritt A."/>
            <person name="Yoshinaga Y."/>
            <person name="Zwiers L.-H."/>
            <person name="Turgeon B."/>
            <person name="Goodwin S."/>
            <person name="Spatafora J."/>
            <person name="Crous P."/>
            <person name="Grigoriev I."/>
        </authorList>
    </citation>
    <scope>NUCLEOTIDE SEQUENCE</scope>
    <source>
        <strain evidence="2">CBS 119687</strain>
    </source>
</reference>
<proteinExistence type="predicted"/>
<feature type="compositionally biased region" description="Polar residues" evidence="1">
    <location>
        <begin position="126"/>
        <end position="138"/>
    </location>
</feature>
<dbReference type="Proteomes" id="UP000799771">
    <property type="component" value="Unassembled WGS sequence"/>
</dbReference>
<dbReference type="OrthoDB" id="194443at2759"/>
<dbReference type="RefSeq" id="XP_033527769.1">
    <property type="nucleotide sequence ID" value="XM_033671212.1"/>
</dbReference>
<feature type="compositionally biased region" description="Polar residues" evidence="1">
    <location>
        <begin position="14"/>
        <end position="30"/>
    </location>
</feature>
<evidence type="ECO:0000313" key="2">
    <source>
        <dbReference type="EMBL" id="KAF2133382.1"/>
    </source>
</evidence>
<evidence type="ECO:0008006" key="4">
    <source>
        <dbReference type="Google" id="ProtNLM"/>
    </source>
</evidence>
<organism evidence="2 3">
    <name type="scientific">Dothidotthia symphoricarpi CBS 119687</name>
    <dbReference type="NCBI Taxonomy" id="1392245"/>
    <lineage>
        <taxon>Eukaryota</taxon>
        <taxon>Fungi</taxon>
        <taxon>Dikarya</taxon>
        <taxon>Ascomycota</taxon>
        <taxon>Pezizomycotina</taxon>
        <taxon>Dothideomycetes</taxon>
        <taxon>Pleosporomycetidae</taxon>
        <taxon>Pleosporales</taxon>
        <taxon>Dothidotthiaceae</taxon>
        <taxon>Dothidotthia</taxon>
    </lineage>
</organism>
<feature type="compositionally biased region" description="Basic and acidic residues" evidence="1">
    <location>
        <begin position="406"/>
        <end position="422"/>
    </location>
</feature>
<feature type="region of interest" description="Disordered" evidence="1">
    <location>
        <begin position="111"/>
        <end position="175"/>
    </location>
</feature>
<evidence type="ECO:0000256" key="1">
    <source>
        <dbReference type="SAM" id="MobiDB-lite"/>
    </source>
</evidence>
<dbReference type="GeneID" id="54411644"/>